<dbReference type="EMBL" id="ON704650">
    <property type="protein sequence ID" value="UZE89795.1"/>
    <property type="molecule type" value="Genomic_DNA"/>
</dbReference>
<evidence type="ECO:0000313" key="2">
    <source>
        <dbReference type="Proteomes" id="UP001264959"/>
    </source>
</evidence>
<dbReference type="Pfam" id="PF06878">
    <property type="entry name" value="Pkip-1"/>
    <property type="match status" value="1"/>
</dbReference>
<keyword evidence="2" id="KW-1185">Reference proteome</keyword>
<name>A0A9E7YJ75_9ABAC</name>
<dbReference type="Proteomes" id="UP001264959">
    <property type="component" value="Segment"/>
</dbReference>
<protein>
    <submittedName>
        <fullName evidence="1">PKIP-1</fullName>
    </submittedName>
</protein>
<evidence type="ECO:0000313" key="1">
    <source>
        <dbReference type="EMBL" id="UZE89795.1"/>
    </source>
</evidence>
<proteinExistence type="predicted"/>
<reference evidence="1" key="1">
    <citation type="journal article" date="2022" name="Viruses">
        <title>The Parapoynx stagnalis Nucleopolyhedrovirus (PastNPV), a Divergent Member of the Alphabaculovirus Group I Clade, Encodes a Homolog of Ran GTPase.</title>
        <authorList>
            <person name="Harrison R.L."/>
            <person name="Rowley D.L."/>
        </authorList>
    </citation>
    <scope>NUCLEOTIDE SEQUENCE</scope>
    <source>
        <strain evidence="1">BCIPV-473</strain>
    </source>
</reference>
<organism evidence="1 2">
    <name type="scientific">Parapoynx stagnalis nucleopolyhedrovirus</name>
    <dbReference type="NCBI Taxonomy" id="2993413"/>
    <lineage>
        <taxon>Viruses</taxon>
        <taxon>Viruses incertae sedis</taxon>
        <taxon>Naldaviricetes</taxon>
        <taxon>Lefavirales</taxon>
        <taxon>Baculoviridae</taxon>
        <taxon>Alphabaculovirus</taxon>
        <taxon>Alphabaculovirus pastagnalis</taxon>
    </lineage>
</organism>
<dbReference type="InterPro" id="IPR009672">
    <property type="entry name" value="Pkip-1"/>
</dbReference>
<accession>A0A9E7YJ75</accession>
<sequence length="162" mass="18808">MECVIKKARTNLAKLIKFQNTKVTKYFVTGNDKLCEKLLILAADINGLVEQIDVLNFFISSPDSDRVIFVSDNSDLDICDTDLQVLYETKCIDYFLIKYNANVLLKDFPVLYNYFLKQNELFIDNITRLNEIKHSSNIEELMIIKSIAIKHLCTLEFLINKK</sequence>